<dbReference type="OrthoDB" id="206700at2759"/>
<sequence length="292" mass="33612">MKTEKTNIETDEMNKKIELIKEALSDEDTHITTFQKFAISYGGLVNNDIRKKVWPKLLKADISDISSKPESSVLEGHRDYNQVVMDVNRTLKRFPPGMDDDVRLALQDQLIDLIMRVLVNHEELHYYQGYHDICVTILLVVGEDVGFALMDILSLNHLSKMMPIYIIAIVLYRKEEILASECEMCVLHCLLSKIPDNLPYEKLISDAGDLFLQYPPTQLANEALLAYKKKNDAIKGRRIQKQKENLKAKRYPLSKLFTQNGSNILVKVTLWTFVALMTAGMWAIINTYREFD</sequence>
<evidence type="ECO:0000256" key="2">
    <source>
        <dbReference type="SAM" id="Phobius"/>
    </source>
</evidence>
<accession>A0A6J8CJH4</accession>
<protein>
    <submittedName>
        <fullName evidence="4">TBC1D20</fullName>
    </submittedName>
</protein>
<evidence type="ECO:0000313" key="4">
    <source>
        <dbReference type="EMBL" id="CAC5396583.1"/>
    </source>
</evidence>
<feature type="transmembrane region" description="Helical" evidence="2">
    <location>
        <begin position="264"/>
        <end position="285"/>
    </location>
</feature>
<organism evidence="4 5">
    <name type="scientific">Mytilus coruscus</name>
    <name type="common">Sea mussel</name>
    <dbReference type="NCBI Taxonomy" id="42192"/>
    <lineage>
        <taxon>Eukaryota</taxon>
        <taxon>Metazoa</taxon>
        <taxon>Spiralia</taxon>
        <taxon>Lophotrochozoa</taxon>
        <taxon>Mollusca</taxon>
        <taxon>Bivalvia</taxon>
        <taxon>Autobranchia</taxon>
        <taxon>Pteriomorphia</taxon>
        <taxon>Mytilida</taxon>
        <taxon>Mytiloidea</taxon>
        <taxon>Mytilidae</taxon>
        <taxon>Mytilinae</taxon>
        <taxon>Mytilus</taxon>
    </lineage>
</organism>
<dbReference type="Gene3D" id="1.10.8.1310">
    <property type="match status" value="1"/>
</dbReference>
<name>A0A6J8CJH4_MYTCO</name>
<keyword evidence="2" id="KW-1133">Transmembrane helix</keyword>
<dbReference type="InterPro" id="IPR045913">
    <property type="entry name" value="TBC20/Gyp8-like"/>
</dbReference>
<proteinExistence type="predicted"/>
<dbReference type="Pfam" id="PF00566">
    <property type="entry name" value="RabGAP-TBC"/>
    <property type="match status" value="1"/>
</dbReference>
<dbReference type="FunFam" id="1.10.8.1310:FF:000001">
    <property type="entry name" value="TBC1 domain family, member 20"/>
    <property type="match status" value="1"/>
</dbReference>
<dbReference type="EMBL" id="CACVKT020005631">
    <property type="protein sequence ID" value="CAC5396583.1"/>
    <property type="molecule type" value="Genomic_DNA"/>
</dbReference>
<evidence type="ECO:0000313" key="5">
    <source>
        <dbReference type="Proteomes" id="UP000507470"/>
    </source>
</evidence>
<keyword evidence="2" id="KW-0812">Transmembrane</keyword>
<dbReference type="PROSITE" id="PS50086">
    <property type="entry name" value="TBC_RABGAP"/>
    <property type="match status" value="1"/>
</dbReference>
<evidence type="ECO:0000259" key="3">
    <source>
        <dbReference type="PROSITE" id="PS50086"/>
    </source>
</evidence>
<dbReference type="GO" id="GO:0005789">
    <property type="term" value="C:endoplasmic reticulum membrane"/>
    <property type="evidence" value="ECO:0007669"/>
    <property type="project" value="TreeGrafter"/>
</dbReference>
<keyword evidence="1" id="KW-0343">GTPase activation</keyword>
<dbReference type="InterPro" id="IPR035969">
    <property type="entry name" value="Rab-GAP_TBC_sf"/>
</dbReference>
<evidence type="ECO:0000256" key="1">
    <source>
        <dbReference type="ARBA" id="ARBA00022468"/>
    </source>
</evidence>
<gene>
    <name evidence="4" type="ORF">MCOR_31122</name>
</gene>
<dbReference type="AlphaFoldDB" id="A0A6J8CJH4"/>
<dbReference type="GO" id="GO:0006888">
    <property type="term" value="P:endoplasmic reticulum to Golgi vesicle-mediated transport"/>
    <property type="evidence" value="ECO:0007669"/>
    <property type="project" value="TreeGrafter"/>
</dbReference>
<dbReference type="SUPFAM" id="SSF47923">
    <property type="entry name" value="Ypt/Rab-GAP domain of gyp1p"/>
    <property type="match status" value="1"/>
</dbReference>
<keyword evidence="5" id="KW-1185">Reference proteome</keyword>
<dbReference type="GO" id="GO:0005096">
    <property type="term" value="F:GTPase activator activity"/>
    <property type="evidence" value="ECO:0007669"/>
    <property type="project" value="UniProtKB-KW"/>
</dbReference>
<dbReference type="PANTHER" id="PTHR20913">
    <property type="entry name" value="TBC1 DOMAIN FAMILY MEMBER 20/GTPASE"/>
    <property type="match status" value="1"/>
</dbReference>
<reference evidence="4 5" key="1">
    <citation type="submission" date="2020-06" db="EMBL/GenBank/DDBJ databases">
        <authorList>
            <person name="Li R."/>
            <person name="Bekaert M."/>
        </authorList>
    </citation>
    <scope>NUCLEOTIDE SEQUENCE [LARGE SCALE GENOMIC DNA]</scope>
    <source>
        <strain evidence="5">wild</strain>
    </source>
</reference>
<feature type="domain" description="Rab-GAP TBC" evidence="3">
    <location>
        <begin position="44"/>
        <end position="292"/>
    </location>
</feature>
<dbReference type="PANTHER" id="PTHR20913:SF7">
    <property type="entry name" value="RE60063P"/>
    <property type="match status" value="1"/>
</dbReference>
<dbReference type="Proteomes" id="UP000507470">
    <property type="component" value="Unassembled WGS sequence"/>
</dbReference>
<dbReference type="InterPro" id="IPR000195">
    <property type="entry name" value="Rab-GAP-TBC_dom"/>
</dbReference>
<keyword evidence="2" id="KW-0472">Membrane</keyword>